<evidence type="ECO:0000313" key="3">
    <source>
        <dbReference type="Proteomes" id="UP001633002"/>
    </source>
</evidence>
<organism evidence="2 3">
    <name type="scientific">Riccia sorocarpa</name>
    <dbReference type="NCBI Taxonomy" id="122646"/>
    <lineage>
        <taxon>Eukaryota</taxon>
        <taxon>Viridiplantae</taxon>
        <taxon>Streptophyta</taxon>
        <taxon>Embryophyta</taxon>
        <taxon>Marchantiophyta</taxon>
        <taxon>Marchantiopsida</taxon>
        <taxon>Marchantiidae</taxon>
        <taxon>Marchantiales</taxon>
        <taxon>Ricciaceae</taxon>
        <taxon>Riccia</taxon>
    </lineage>
</organism>
<gene>
    <name evidence="2" type="ORF">R1sor_004243</name>
</gene>
<dbReference type="Pfam" id="PF02519">
    <property type="entry name" value="Auxin_inducible"/>
    <property type="match status" value="1"/>
</dbReference>
<dbReference type="PANTHER" id="PTHR31374:SF32">
    <property type="entry name" value="SAUR FAMILY PROTEIN"/>
    <property type="match status" value="1"/>
</dbReference>
<sequence length="216" mass="24022">MDACLGLGLGGTLFMMVQSIRYTSRSSCMDRPRESNLSWPSVSKSVPLQRLKLEMEESSFSGRTCSASSVSSVSDISFEDSRSTSSKSSSVSAFSKMSLWGQRKRDVRKPALLERMPLGRPSGYLTVHVGTRTNASAKYAIRKALLRHPLFQVLLKCSEDEFGEDYRVNKAVSIACDPCLFLEVVKAVDEEIWVFLSYNRLPPTPGSGGIHMEFWS</sequence>
<dbReference type="EMBL" id="JBJQOH010000006">
    <property type="protein sequence ID" value="KAL3686221.1"/>
    <property type="molecule type" value="Genomic_DNA"/>
</dbReference>
<dbReference type="PANTHER" id="PTHR31374">
    <property type="entry name" value="AUXIN-INDUCED PROTEIN-LIKE-RELATED"/>
    <property type="match status" value="1"/>
</dbReference>
<protein>
    <submittedName>
        <fullName evidence="2">Uncharacterized protein</fullName>
    </submittedName>
</protein>
<comment type="caution">
    <text evidence="2">The sequence shown here is derived from an EMBL/GenBank/DDBJ whole genome shotgun (WGS) entry which is preliminary data.</text>
</comment>
<proteinExistence type="inferred from homology"/>
<dbReference type="InterPro" id="IPR003676">
    <property type="entry name" value="SAUR_fam"/>
</dbReference>
<reference evidence="2 3" key="1">
    <citation type="submission" date="2024-09" db="EMBL/GenBank/DDBJ databases">
        <title>Chromosome-scale assembly of Riccia sorocarpa.</title>
        <authorList>
            <person name="Paukszto L."/>
        </authorList>
    </citation>
    <scope>NUCLEOTIDE SEQUENCE [LARGE SCALE GENOMIC DNA]</scope>
    <source>
        <strain evidence="2">LP-2024</strain>
        <tissue evidence="2">Aerial parts of the thallus</tissue>
    </source>
</reference>
<keyword evidence="3" id="KW-1185">Reference proteome</keyword>
<accession>A0ABD3H623</accession>
<evidence type="ECO:0000313" key="2">
    <source>
        <dbReference type="EMBL" id="KAL3686221.1"/>
    </source>
</evidence>
<dbReference type="Proteomes" id="UP001633002">
    <property type="component" value="Unassembled WGS sequence"/>
</dbReference>
<evidence type="ECO:0000256" key="1">
    <source>
        <dbReference type="ARBA" id="ARBA00006974"/>
    </source>
</evidence>
<name>A0ABD3H623_9MARC</name>
<comment type="similarity">
    <text evidence="1">Belongs to the ARG7 family.</text>
</comment>
<dbReference type="AlphaFoldDB" id="A0ABD3H623"/>